<dbReference type="InterPro" id="IPR032710">
    <property type="entry name" value="NTF2-like_dom_sf"/>
</dbReference>
<accession>A0A2S2DUH5</accession>
<evidence type="ECO:0000313" key="4">
    <source>
        <dbReference type="Proteomes" id="UP000245468"/>
    </source>
</evidence>
<feature type="domain" description="DUF4440" evidence="2">
    <location>
        <begin position="34"/>
        <end position="135"/>
    </location>
</feature>
<dbReference type="OrthoDB" id="1119147at2"/>
<evidence type="ECO:0000313" key="3">
    <source>
        <dbReference type="EMBL" id="AWL08690.1"/>
    </source>
</evidence>
<keyword evidence="1" id="KW-0732">Signal</keyword>
<reference evidence="4" key="1">
    <citation type="submission" date="2018-05" db="EMBL/GenBank/DDBJ databases">
        <title>Pseudarcicella sp. HME7025 Genome sequencing and assembly.</title>
        <authorList>
            <person name="Kim H."/>
            <person name="Kang H."/>
            <person name="Joh K."/>
        </authorList>
    </citation>
    <scope>NUCLEOTIDE SEQUENCE [LARGE SCALE GENOMIC DNA]</scope>
    <source>
        <strain evidence="4">HME7025</strain>
    </source>
</reference>
<keyword evidence="4" id="KW-1185">Reference proteome</keyword>
<protein>
    <recommendedName>
        <fullName evidence="2">DUF4440 domain-containing protein</fullName>
    </recommendedName>
</protein>
<dbReference type="Pfam" id="PF14534">
    <property type="entry name" value="DUF4440"/>
    <property type="match status" value="1"/>
</dbReference>
<dbReference type="Proteomes" id="UP000245468">
    <property type="component" value="Chromosome"/>
</dbReference>
<feature type="chain" id="PRO_5015540001" description="DUF4440 domain-containing protein" evidence="1">
    <location>
        <begin position="22"/>
        <end position="145"/>
    </location>
</feature>
<sequence length="145" mass="16933">MRNGFYLSLLFILLGLSDLHAQTPLDSLHQPIIRFFDGFSQLNTALFRQNTTPDFILLEAGMIWNIDTLVNKVKPNPTIAYERKNSFTFLTSEQKGDVAWVTYWNQAEIHRGDQIRNVRWLESVVLVRQSGRWKIRLMHSTPMPK</sequence>
<dbReference type="KEGG" id="psez:HME7025_00819"/>
<proteinExistence type="predicted"/>
<organism evidence="3 4">
    <name type="scientific">Aquirufa nivalisilvae</name>
    <dbReference type="NCBI Taxonomy" id="2516557"/>
    <lineage>
        <taxon>Bacteria</taxon>
        <taxon>Pseudomonadati</taxon>
        <taxon>Bacteroidota</taxon>
        <taxon>Cytophagia</taxon>
        <taxon>Cytophagales</taxon>
        <taxon>Flectobacillaceae</taxon>
        <taxon>Aquirufa</taxon>
    </lineage>
</organism>
<name>A0A2S2DUH5_9BACT</name>
<gene>
    <name evidence="3" type="ORF">HME7025_00819</name>
</gene>
<evidence type="ECO:0000259" key="2">
    <source>
        <dbReference type="Pfam" id="PF14534"/>
    </source>
</evidence>
<dbReference type="RefSeq" id="WP_109322424.1">
    <property type="nucleotide sequence ID" value="NZ_CP029346.1"/>
</dbReference>
<evidence type="ECO:0000256" key="1">
    <source>
        <dbReference type="SAM" id="SignalP"/>
    </source>
</evidence>
<dbReference type="InterPro" id="IPR027843">
    <property type="entry name" value="DUF4440"/>
</dbReference>
<dbReference type="SUPFAM" id="SSF54427">
    <property type="entry name" value="NTF2-like"/>
    <property type="match status" value="1"/>
</dbReference>
<dbReference type="Gene3D" id="3.10.450.50">
    <property type="match status" value="1"/>
</dbReference>
<dbReference type="EMBL" id="CP029346">
    <property type="protein sequence ID" value="AWL08690.1"/>
    <property type="molecule type" value="Genomic_DNA"/>
</dbReference>
<feature type="signal peptide" evidence="1">
    <location>
        <begin position="1"/>
        <end position="21"/>
    </location>
</feature>
<dbReference type="AlphaFoldDB" id="A0A2S2DUH5"/>